<dbReference type="Proteomes" id="UP000823201">
    <property type="component" value="Unassembled WGS sequence"/>
</dbReference>
<proteinExistence type="predicted"/>
<dbReference type="EMBL" id="JAFBEV010000010">
    <property type="protein sequence ID" value="MBM7657987.1"/>
    <property type="molecule type" value="Genomic_DNA"/>
</dbReference>
<gene>
    <name evidence="2" type="ORF">JOC27_001438</name>
</gene>
<organism evidence="2 3">
    <name type="scientific">Sporolactobacillus spathodeae</name>
    <dbReference type="NCBI Taxonomy" id="1465502"/>
    <lineage>
        <taxon>Bacteria</taxon>
        <taxon>Bacillati</taxon>
        <taxon>Bacillota</taxon>
        <taxon>Bacilli</taxon>
        <taxon>Bacillales</taxon>
        <taxon>Sporolactobacillaceae</taxon>
        <taxon>Sporolactobacillus</taxon>
    </lineage>
</organism>
<dbReference type="RefSeq" id="WP_205006396.1">
    <property type="nucleotide sequence ID" value="NZ_CBCRXA010000010.1"/>
</dbReference>
<protein>
    <submittedName>
        <fullName evidence="2">Uncharacterized protein</fullName>
    </submittedName>
</protein>
<name>A0ABS2QAI3_9BACL</name>
<keyword evidence="1" id="KW-0472">Membrane</keyword>
<keyword evidence="3" id="KW-1185">Reference proteome</keyword>
<evidence type="ECO:0000313" key="2">
    <source>
        <dbReference type="EMBL" id="MBM7657987.1"/>
    </source>
</evidence>
<evidence type="ECO:0000313" key="3">
    <source>
        <dbReference type="Proteomes" id="UP000823201"/>
    </source>
</evidence>
<sequence>MEKVIAHLHLKKQGILFDCLKRIGQRAQRVSTEECLERLTTIMYRLILLFGIPYFLFILVSFIRMGY</sequence>
<accession>A0ABS2QAI3</accession>
<comment type="caution">
    <text evidence="2">The sequence shown here is derived from an EMBL/GenBank/DDBJ whole genome shotgun (WGS) entry which is preliminary data.</text>
</comment>
<evidence type="ECO:0000256" key="1">
    <source>
        <dbReference type="SAM" id="Phobius"/>
    </source>
</evidence>
<reference evidence="2 3" key="1">
    <citation type="submission" date="2021-01" db="EMBL/GenBank/DDBJ databases">
        <title>Genomic Encyclopedia of Type Strains, Phase IV (KMG-IV): sequencing the most valuable type-strain genomes for metagenomic binning, comparative biology and taxonomic classification.</title>
        <authorList>
            <person name="Goeker M."/>
        </authorList>
    </citation>
    <scope>NUCLEOTIDE SEQUENCE [LARGE SCALE GENOMIC DNA]</scope>
    <source>
        <strain evidence="2 3">DSM 100968</strain>
    </source>
</reference>
<keyword evidence="1" id="KW-1133">Transmembrane helix</keyword>
<keyword evidence="1" id="KW-0812">Transmembrane</keyword>
<feature type="transmembrane region" description="Helical" evidence="1">
    <location>
        <begin position="42"/>
        <end position="63"/>
    </location>
</feature>